<keyword evidence="5 8" id="KW-0812">Transmembrane</keyword>
<evidence type="ECO:0000256" key="4">
    <source>
        <dbReference type="ARBA" id="ARBA00022475"/>
    </source>
</evidence>
<dbReference type="OrthoDB" id="9796260at2"/>
<sequence length="335" mass="36424">MNANTRIPTRTSMFGHNAGRRRYWLILIVVYLIAASSAIGLLAYGNPMPFGSEAFWLIAQRRFNALIAIAVVAVAQAWATLAFQTVVNNRIVTPSIMGFEALYRTIHTATVFAFGVTTLSHSFGMFLFQLVLMVAFTLLLYTWLIGRDMHAMLLVGIVIGGGLGSLATFMQRLLTPSEFDVLSARLFGSVANAQSQYFPIAIPLVIFGAAYLMSKSQVLNVMALGKESALNLGLRYRREALVLLSVVSILMATSTALVGPMTFLGFLVVTITYQLAGTEDHRFLLPLAGGIAFAVLCGAYFVLHHVFYAQGVVGIIIELVGGLLFLVVLMRKGSL</sequence>
<evidence type="ECO:0000313" key="9">
    <source>
        <dbReference type="EMBL" id="AZA10957.1"/>
    </source>
</evidence>
<feature type="transmembrane region" description="Helical" evidence="8">
    <location>
        <begin position="234"/>
        <end position="251"/>
    </location>
</feature>
<proteinExistence type="inferred from homology"/>
<dbReference type="Proteomes" id="UP000271587">
    <property type="component" value="Chromosome"/>
</dbReference>
<comment type="similarity">
    <text evidence="2">Belongs to the binding-protein-dependent transport system permease family. FecCD subfamily.</text>
</comment>
<reference evidence="9 10" key="1">
    <citation type="submission" date="2018-11" db="EMBL/GenBank/DDBJ databases">
        <authorList>
            <person name="Kleinhagauer T."/>
            <person name="Glaeser S.P."/>
            <person name="Spergser J."/>
            <person name="Ruckert C."/>
            <person name="Kaempfer P."/>
            <person name="Busse H.-J."/>
        </authorList>
    </citation>
    <scope>NUCLEOTIDE SEQUENCE [LARGE SCALE GENOMIC DNA]</scope>
    <source>
        <strain evidence="9 10">W8</strain>
    </source>
</reference>
<name>A0A3G6IZ41_9CORY</name>
<feature type="transmembrane region" description="Helical" evidence="8">
    <location>
        <begin position="151"/>
        <end position="174"/>
    </location>
</feature>
<feature type="transmembrane region" description="Helical" evidence="8">
    <location>
        <begin position="23"/>
        <end position="45"/>
    </location>
</feature>
<feature type="transmembrane region" description="Helical" evidence="8">
    <location>
        <begin position="194"/>
        <end position="213"/>
    </location>
</feature>
<dbReference type="RefSeq" id="WP_123933432.1">
    <property type="nucleotide sequence ID" value="NZ_CP033897.1"/>
</dbReference>
<evidence type="ECO:0000313" key="10">
    <source>
        <dbReference type="Proteomes" id="UP000271587"/>
    </source>
</evidence>
<keyword evidence="6 8" id="KW-1133">Transmembrane helix</keyword>
<feature type="transmembrane region" description="Helical" evidence="8">
    <location>
        <begin position="101"/>
        <end position="120"/>
    </location>
</feature>
<accession>A0A3G6IZ41</accession>
<dbReference type="GO" id="GO:0005886">
    <property type="term" value="C:plasma membrane"/>
    <property type="evidence" value="ECO:0007669"/>
    <property type="project" value="UniProtKB-SubCell"/>
</dbReference>
<dbReference type="KEGG" id="cgk:CGERO_03170"/>
<keyword evidence="7 8" id="KW-0472">Membrane</keyword>
<evidence type="ECO:0000256" key="8">
    <source>
        <dbReference type="SAM" id="Phobius"/>
    </source>
</evidence>
<gene>
    <name evidence="9" type="primary">feuC</name>
    <name evidence="9" type="ORF">CGERO_03170</name>
</gene>
<evidence type="ECO:0000256" key="6">
    <source>
        <dbReference type="ARBA" id="ARBA00022989"/>
    </source>
</evidence>
<dbReference type="AlphaFoldDB" id="A0A3G6IZ41"/>
<dbReference type="Pfam" id="PF01032">
    <property type="entry name" value="FecCD"/>
    <property type="match status" value="1"/>
</dbReference>
<feature type="transmembrane region" description="Helical" evidence="8">
    <location>
        <begin position="126"/>
        <end position="144"/>
    </location>
</feature>
<dbReference type="SUPFAM" id="SSF81345">
    <property type="entry name" value="ABC transporter involved in vitamin B12 uptake, BtuC"/>
    <property type="match status" value="1"/>
</dbReference>
<protein>
    <submittedName>
        <fullName evidence="9">Iron-uptake system permease protein FeuC</fullName>
    </submittedName>
</protein>
<comment type="subcellular location">
    <subcellularLocation>
        <location evidence="1">Cell membrane</location>
        <topology evidence="1">Multi-pass membrane protein</topology>
    </subcellularLocation>
</comment>
<feature type="transmembrane region" description="Helical" evidence="8">
    <location>
        <begin position="65"/>
        <end position="89"/>
    </location>
</feature>
<dbReference type="InterPro" id="IPR000522">
    <property type="entry name" value="ABC_transptr_permease_BtuC"/>
</dbReference>
<dbReference type="InterPro" id="IPR037294">
    <property type="entry name" value="ABC_BtuC-like"/>
</dbReference>
<dbReference type="EMBL" id="CP033897">
    <property type="protein sequence ID" value="AZA10957.1"/>
    <property type="molecule type" value="Genomic_DNA"/>
</dbReference>
<feature type="transmembrane region" description="Helical" evidence="8">
    <location>
        <begin position="283"/>
        <end position="302"/>
    </location>
</feature>
<dbReference type="GO" id="GO:0022857">
    <property type="term" value="F:transmembrane transporter activity"/>
    <property type="evidence" value="ECO:0007669"/>
    <property type="project" value="InterPro"/>
</dbReference>
<dbReference type="PANTHER" id="PTHR30472:SF19">
    <property type="entry name" value="PETROBACTIN IMPORT SYSTEM PERMEASE PROTEIN YCLO"/>
    <property type="match status" value="1"/>
</dbReference>
<feature type="transmembrane region" description="Helical" evidence="8">
    <location>
        <begin position="308"/>
        <end position="329"/>
    </location>
</feature>
<keyword evidence="10" id="KW-1185">Reference proteome</keyword>
<evidence type="ECO:0000256" key="7">
    <source>
        <dbReference type="ARBA" id="ARBA00023136"/>
    </source>
</evidence>
<dbReference type="Gene3D" id="1.10.3470.10">
    <property type="entry name" value="ABC transporter involved in vitamin B12 uptake, BtuC"/>
    <property type="match status" value="1"/>
</dbReference>
<dbReference type="PANTHER" id="PTHR30472">
    <property type="entry name" value="FERRIC ENTEROBACTIN TRANSPORT SYSTEM PERMEASE PROTEIN"/>
    <property type="match status" value="1"/>
</dbReference>
<keyword evidence="4" id="KW-1003">Cell membrane</keyword>
<evidence type="ECO:0000256" key="2">
    <source>
        <dbReference type="ARBA" id="ARBA00007935"/>
    </source>
</evidence>
<evidence type="ECO:0000256" key="3">
    <source>
        <dbReference type="ARBA" id="ARBA00022448"/>
    </source>
</evidence>
<organism evidence="9 10">
    <name type="scientific">Corynebacterium gerontici</name>
    <dbReference type="NCBI Taxonomy" id="2079234"/>
    <lineage>
        <taxon>Bacteria</taxon>
        <taxon>Bacillati</taxon>
        <taxon>Actinomycetota</taxon>
        <taxon>Actinomycetes</taxon>
        <taxon>Mycobacteriales</taxon>
        <taxon>Corynebacteriaceae</taxon>
        <taxon>Corynebacterium</taxon>
    </lineage>
</organism>
<evidence type="ECO:0000256" key="1">
    <source>
        <dbReference type="ARBA" id="ARBA00004651"/>
    </source>
</evidence>
<keyword evidence="3" id="KW-0813">Transport</keyword>
<evidence type="ECO:0000256" key="5">
    <source>
        <dbReference type="ARBA" id="ARBA00022692"/>
    </source>
</evidence>
<dbReference type="GO" id="GO:0033214">
    <property type="term" value="P:siderophore-iron import into cell"/>
    <property type="evidence" value="ECO:0007669"/>
    <property type="project" value="TreeGrafter"/>
</dbReference>